<dbReference type="Proteomes" id="UP000824782">
    <property type="component" value="Unassembled WGS sequence"/>
</dbReference>
<keyword evidence="2" id="KW-1185">Reference proteome</keyword>
<protein>
    <submittedName>
        <fullName evidence="1">Uncharacterized protein</fullName>
    </submittedName>
</protein>
<dbReference type="AlphaFoldDB" id="A0AAV7AJM2"/>
<name>A0AAV7AJM2_ENGPU</name>
<organism evidence="1 2">
    <name type="scientific">Engystomops pustulosus</name>
    <name type="common">Tungara frog</name>
    <name type="synonym">Physalaemus pustulosus</name>
    <dbReference type="NCBI Taxonomy" id="76066"/>
    <lineage>
        <taxon>Eukaryota</taxon>
        <taxon>Metazoa</taxon>
        <taxon>Chordata</taxon>
        <taxon>Craniata</taxon>
        <taxon>Vertebrata</taxon>
        <taxon>Euteleostomi</taxon>
        <taxon>Amphibia</taxon>
        <taxon>Batrachia</taxon>
        <taxon>Anura</taxon>
        <taxon>Neobatrachia</taxon>
        <taxon>Hyloidea</taxon>
        <taxon>Leptodactylidae</taxon>
        <taxon>Leiuperinae</taxon>
        <taxon>Engystomops</taxon>
    </lineage>
</organism>
<evidence type="ECO:0000313" key="1">
    <source>
        <dbReference type="EMBL" id="KAG8560192.1"/>
    </source>
</evidence>
<accession>A0AAV7AJM2</accession>
<comment type="caution">
    <text evidence="1">The sequence shown here is derived from an EMBL/GenBank/DDBJ whole genome shotgun (WGS) entry which is preliminary data.</text>
</comment>
<dbReference type="EMBL" id="WNYA01000007">
    <property type="protein sequence ID" value="KAG8560192.1"/>
    <property type="molecule type" value="Genomic_DNA"/>
</dbReference>
<gene>
    <name evidence="1" type="ORF">GDO81_014834</name>
</gene>
<proteinExistence type="predicted"/>
<sequence>MGFAAQPLRLPYSKRLSPYLFSGSLLAALNRVGYFSWTLFPPHLPLKYAFATPKQTYLAEALGCPSCLWVLTPAPCSMYGILRSFAQRVPIIS</sequence>
<reference evidence="1" key="1">
    <citation type="thesis" date="2020" institute="ProQuest LLC" country="789 East Eisenhower Parkway, Ann Arbor, MI, USA">
        <title>Comparative Genomics and Chromosome Evolution.</title>
        <authorList>
            <person name="Mudd A.B."/>
        </authorList>
    </citation>
    <scope>NUCLEOTIDE SEQUENCE</scope>
    <source>
        <strain evidence="1">237g6f4</strain>
        <tissue evidence="1">Blood</tissue>
    </source>
</reference>
<evidence type="ECO:0000313" key="2">
    <source>
        <dbReference type="Proteomes" id="UP000824782"/>
    </source>
</evidence>